<dbReference type="EMBL" id="BARV01013486">
    <property type="protein sequence ID" value="GAI23118.1"/>
    <property type="molecule type" value="Genomic_DNA"/>
</dbReference>
<dbReference type="AlphaFoldDB" id="X1LVM5"/>
<dbReference type="PROSITE" id="PS51257">
    <property type="entry name" value="PROKAR_LIPOPROTEIN"/>
    <property type="match status" value="1"/>
</dbReference>
<name>X1LVM5_9ZZZZ</name>
<protein>
    <submittedName>
        <fullName evidence="2">Uncharacterized protein</fullName>
    </submittedName>
</protein>
<comment type="caution">
    <text evidence="2">The sequence shown here is derived from an EMBL/GenBank/DDBJ whole genome shotgun (WGS) entry which is preliminary data.</text>
</comment>
<evidence type="ECO:0000313" key="2">
    <source>
        <dbReference type="EMBL" id="GAI23118.1"/>
    </source>
</evidence>
<gene>
    <name evidence="2" type="ORF">S06H3_24319</name>
</gene>
<evidence type="ECO:0000256" key="1">
    <source>
        <dbReference type="SAM" id="MobiDB-lite"/>
    </source>
</evidence>
<feature type="compositionally biased region" description="Basic and acidic residues" evidence="1">
    <location>
        <begin position="24"/>
        <end position="37"/>
    </location>
</feature>
<reference evidence="2" key="1">
    <citation type="journal article" date="2014" name="Front. Microbiol.">
        <title>High frequency of phylogenetically diverse reductive dehalogenase-homologous genes in deep subseafloor sedimentary metagenomes.</title>
        <authorList>
            <person name="Kawai M."/>
            <person name="Futagami T."/>
            <person name="Toyoda A."/>
            <person name="Takaki Y."/>
            <person name="Nishi S."/>
            <person name="Hori S."/>
            <person name="Arai W."/>
            <person name="Tsubouchi T."/>
            <person name="Morono Y."/>
            <person name="Uchiyama I."/>
            <person name="Ito T."/>
            <person name="Fujiyama A."/>
            <person name="Inagaki F."/>
            <person name="Takami H."/>
        </authorList>
    </citation>
    <scope>NUCLEOTIDE SEQUENCE</scope>
    <source>
        <strain evidence="2">Expedition CK06-06</strain>
    </source>
</reference>
<feature type="region of interest" description="Disordered" evidence="1">
    <location>
        <begin position="23"/>
        <end position="46"/>
    </location>
</feature>
<organism evidence="2">
    <name type="scientific">marine sediment metagenome</name>
    <dbReference type="NCBI Taxonomy" id="412755"/>
    <lineage>
        <taxon>unclassified sequences</taxon>
        <taxon>metagenomes</taxon>
        <taxon>ecological metagenomes</taxon>
    </lineage>
</organism>
<sequence>MKRKYFFVILFLVLAIFLSSCNGGEKKETEPEAKQPAEQKQQLSERPLSSLTITDVNVSDGEVTISGNTDLPNSATLIVDFNTTLSNIEISPLPLTLLSFSFQNSGSLFSVSILISSCCEGSSEL</sequence>
<accession>X1LVM5</accession>
<proteinExistence type="predicted"/>